<keyword evidence="1" id="KW-0472">Membrane</keyword>
<protein>
    <submittedName>
        <fullName evidence="2">Uncharacterized protein</fullName>
    </submittedName>
</protein>
<dbReference type="OrthoDB" id="8809314at2"/>
<evidence type="ECO:0000256" key="1">
    <source>
        <dbReference type="SAM" id="Phobius"/>
    </source>
</evidence>
<feature type="transmembrane region" description="Helical" evidence="1">
    <location>
        <begin position="12"/>
        <end position="32"/>
    </location>
</feature>
<keyword evidence="1" id="KW-1133">Transmembrane helix</keyword>
<gene>
    <name evidence="2" type="ORF">SAMN04489708_14234</name>
</gene>
<evidence type="ECO:0000313" key="2">
    <source>
        <dbReference type="EMBL" id="SDP91298.1"/>
    </source>
</evidence>
<reference evidence="3" key="1">
    <citation type="submission" date="2016-10" db="EMBL/GenBank/DDBJ databases">
        <authorList>
            <person name="Varghese N."/>
            <person name="Submissions S."/>
        </authorList>
    </citation>
    <scope>NUCLEOTIDE SEQUENCE [LARGE SCALE GENOMIC DNA]</scope>
    <source>
        <strain evidence="3">DSM 17101</strain>
    </source>
</reference>
<keyword evidence="1" id="KW-0812">Transmembrane</keyword>
<dbReference type="EMBL" id="FNJL01000042">
    <property type="protein sequence ID" value="SDP91298.1"/>
    <property type="molecule type" value="Genomic_DNA"/>
</dbReference>
<name>A0A1H0WL03_9BURK</name>
<proteinExistence type="predicted"/>
<sequence>MMLRWWRRLGYGAKWLVLISILLSTYTIWWWADSARCGQQDEYSYHGICLMQIKERAERGDNAAQWAYGSYLETENQESEARIWQLRAMHGARDGLDLRGEMLGYCDRIPGFDARTVEAIMLRIAQSSPDAHLRLLQLYIYPGCGAFNLEKASAQIPLLTQCAHLTLVDYLNRAESAHHRVLQPTRQAIRSNMAICERELASPPPPGSTVREFMPVRRASLDALAHALATLGE</sequence>
<accession>A0A1H0WL03</accession>
<evidence type="ECO:0000313" key="3">
    <source>
        <dbReference type="Proteomes" id="UP000199317"/>
    </source>
</evidence>
<dbReference type="Proteomes" id="UP000199317">
    <property type="component" value="Unassembled WGS sequence"/>
</dbReference>
<dbReference type="AlphaFoldDB" id="A0A1H0WL03"/>
<organism evidence="2 3">
    <name type="scientific">Paracidovorax cattleyae</name>
    <dbReference type="NCBI Taxonomy" id="80868"/>
    <lineage>
        <taxon>Bacteria</taxon>
        <taxon>Pseudomonadati</taxon>
        <taxon>Pseudomonadota</taxon>
        <taxon>Betaproteobacteria</taxon>
        <taxon>Burkholderiales</taxon>
        <taxon>Comamonadaceae</taxon>
        <taxon>Paracidovorax</taxon>
    </lineage>
</organism>
<keyword evidence="3" id="KW-1185">Reference proteome</keyword>